<gene>
    <name evidence="2" type="ORF">LSCM1_03442</name>
</gene>
<dbReference type="Proteomes" id="UP000673552">
    <property type="component" value="Unassembled WGS sequence"/>
</dbReference>
<proteinExistence type="predicted"/>
<reference evidence="3" key="1">
    <citation type="journal article" date="2021" name="Microbiol. Resour. Announc.">
        <title>LGAAP: Leishmaniinae Genome Assembly and Annotation Pipeline.</title>
        <authorList>
            <person name="Almutairi H."/>
            <person name="Urbaniak M.D."/>
            <person name="Bates M.D."/>
            <person name="Jariyapan N."/>
            <person name="Kwakye-Nuako G."/>
            <person name="Thomaz-Soccol V."/>
            <person name="Al-Salem W.S."/>
            <person name="Dillon R.J."/>
            <person name="Bates P.A."/>
            <person name="Gatherer D."/>
        </authorList>
    </citation>
    <scope>NUCLEOTIDE SEQUENCE [LARGE SCALE GENOMIC DNA]</scope>
</reference>
<dbReference type="OrthoDB" id="264161at2759"/>
<evidence type="ECO:0000313" key="3">
    <source>
        <dbReference type="Proteomes" id="UP000673552"/>
    </source>
</evidence>
<organism evidence="2 3">
    <name type="scientific">Leishmania martiniquensis</name>
    <dbReference type="NCBI Taxonomy" id="1580590"/>
    <lineage>
        <taxon>Eukaryota</taxon>
        <taxon>Discoba</taxon>
        <taxon>Euglenozoa</taxon>
        <taxon>Kinetoplastea</taxon>
        <taxon>Metakinetoplastina</taxon>
        <taxon>Trypanosomatida</taxon>
        <taxon>Trypanosomatidae</taxon>
        <taxon>Leishmaniinae</taxon>
        <taxon>Leishmania</taxon>
    </lineage>
</organism>
<dbReference type="KEGG" id="lmat:92513496"/>
<keyword evidence="3" id="KW-1185">Reference proteome</keyword>
<protein>
    <submittedName>
        <fullName evidence="2">Uncharacterized protein</fullName>
    </submittedName>
</protein>
<dbReference type="RefSeq" id="XP_067177594.1">
    <property type="nucleotide sequence ID" value="XM_067320984.1"/>
</dbReference>
<accession>A0A836GMQ2</accession>
<feature type="region of interest" description="Disordered" evidence="1">
    <location>
        <begin position="1"/>
        <end position="21"/>
    </location>
</feature>
<evidence type="ECO:0000313" key="2">
    <source>
        <dbReference type="EMBL" id="KAG5475329.1"/>
    </source>
</evidence>
<name>A0A836GMQ2_9TRYP</name>
<feature type="compositionally biased region" description="Basic and acidic residues" evidence="1">
    <location>
        <begin position="902"/>
        <end position="913"/>
    </location>
</feature>
<sequence length="1512" mass="163634">MTLPLSCDSVADAQKRKDRRRPIPVRALRRRGFRFASHAGAVLFPSPLPTLHSDTFTRPCLLLPRVALTAQTIQKEAPDHRTCLMYPWRLLQLANQAVRHLRMYDPIDASVAVAALGELNYDLSPSTTAFLVSLTPALPHCDATQLTRVLVGLSRLRVAHYMLVSHILKLFLAALTRDGGSAKVPTSPVHAGSSLRCAAGDQLAKVASMVRVVQVHHTQRTVRAFLAAAERALAPIMTSGGGAHPTSAQHGKRDGGASSTSPASARQMVLELLFILEVYVNARVRVAAPHTPAWLLHMISRAPWAFFSLSELLHVYSRLFPAAAAHRRVACAAGVSAARLVQNTLTEHILGRARSTKWVDLWSCRRASPVTGEQDAEDDAWRCSGDFSNAAQVGCCVWEGLPPGERYALLRCVVWRLASQPLTQVRGAEANELVGLLTPALFCLLAAEFGAQMRGPALRWWMGALPRSAMEGGRMANAAASRARCEGAAREAVQLCIALLQLLHIEHAKADEVASSLGCAAADCLADDSAGSRQVSEVLVAVQRLVTCLHRVASLAGDGAGHEGEWELLTLLLDLHAPSSNPAGASFAHWLEAALQRSGDASHMWRCLLTAQRDARDALIRRWCNFWVNRRGAVVCKSSMAKKCRSDTLVRADRGNSAAPLCVGLGVHEWRLHWCIAHLLDAWLQRARQSRQLHICATLPLAHLTSRWFPFRQIWQGMLAETTAHLHGSDWSAATRGSPYPAMVLETDLLVIMADSLDPRRRARERSGEAQMLPSLISLADAISDSALPDALCTALEVAQAHDTDRPRQTLPCHAEAETQRERWRRRVWWSEKASASGTSMSLQAAQMLLLCALFHPSTINNTCIPADSSSPCRLPARWPYQILAVSLRTSASPQRPSAASHEPRESREREWGADGSQWEMQGDGETGAEYHAPGALTLFARANLTEPLPIPAISEPLPTKVSLFTCAKGLTNALMCSIEALVAWQWRSGMLALDTLRGRDDGVSALPPDLSGATATLYRIWYRDDTPVILAGGAFLAVKPLGDPNRGGTTGESADEPPGQPSARDTGVLVTLCEMVALLTRAAVPLNASGASLFAPSPAFSSDCVPAFKGGVASSSLCGPLPPFQPPMAAEALYAELCLRFWEHCRRLADVLARCAVSKPGSRGDEEAPACIKGAEALAIAGAVAWRRFSRHFSNASPSAKPSCSAHGLTAAQNQATKLLLPLIWRSAHCCTVESSPATSQMSKCRLPIRGVLSDLWRLQLFTSHIGGQLPLPAKCEPAQERLWWCLQAALSGAIPAGQQRLVGAEPSEPLEDQAALELAVSELRASLCQRHWLDSTAQGTQRPFSFLRDAILSMGADHGATPAVGGEGESSMTSPMAVYVQRLLPCHPFVLAGPRGMQVHLLCGVQLVVLTWMHVLLLECIAMYHPRLFSAPCTQQLIWVRSRLRTCKQELYLGPLSSASLQSEGAAPSTARCTGAEESLHSLLVMCLTRELDAAVSELMSCLRDPCIPA</sequence>
<reference evidence="3" key="2">
    <citation type="journal article" date="2021" name="Sci. Data">
        <title>Chromosome-scale genome sequencing, assembly and annotation of six genomes from subfamily Leishmaniinae.</title>
        <authorList>
            <person name="Almutairi H."/>
            <person name="Urbaniak M.D."/>
            <person name="Bates M.D."/>
            <person name="Jariyapan N."/>
            <person name="Kwakye-Nuako G."/>
            <person name="Thomaz Soccol V."/>
            <person name="Al-Salem W.S."/>
            <person name="Dillon R.J."/>
            <person name="Bates P.A."/>
            <person name="Gatherer D."/>
        </authorList>
    </citation>
    <scope>NUCLEOTIDE SEQUENCE [LARGE SCALE GENOMIC DNA]</scope>
</reference>
<evidence type="ECO:0000256" key="1">
    <source>
        <dbReference type="SAM" id="MobiDB-lite"/>
    </source>
</evidence>
<comment type="caution">
    <text evidence="2">The sequence shown here is derived from an EMBL/GenBank/DDBJ whole genome shotgun (WGS) entry which is preliminary data.</text>
</comment>
<dbReference type="EMBL" id="JAFEUZ010000027">
    <property type="protein sequence ID" value="KAG5475329.1"/>
    <property type="molecule type" value="Genomic_DNA"/>
</dbReference>
<feature type="region of interest" description="Disordered" evidence="1">
    <location>
        <begin position="892"/>
        <end position="917"/>
    </location>
</feature>
<dbReference type="GeneID" id="92513496"/>
<feature type="region of interest" description="Disordered" evidence="1">
    <location>
        <begin position="239"/>
        <end position="261"/>
    </location>
</feature>